<dbReference type="PANTHER" id="PTHR44163">
    <property type="entry name" value="U3 SMALL NUCLEOLAR RNA-ASSOCIATED PROTEIN 4 HOMOLOG"/>
    <property type="match status" value="1"/>
</dbReference>
<name>A0A7I5E6E0_HAECO</name>
<dbReference type="PANTHER" id="PTHR44163:SF1">
    <property type="entry name" value="U3 SMALL NUCLEOLAR RNA-ASSOCIATED PROTEIN 4 HOMOLOG"/>
    <property type="match status" value="1"/>
</dbReference>
<accession>A0A7I5E6E0</accession>
<evidence type="ECO:0000313" key="2">
    <source>
        <dbReference type="WBParaSite" id="HCON_00027120-00001"/>
    </source>
</evidence>
<dbReference type="InterPro" id="IPR011047">
    <property type="entry name" value="Quinoprotein_ADH-like_sf"/>
</dbReference>
<dbReference type="SMART" id="SM00320">
    <property type="entry name" value="WD40"/>
    <property type="match status" value="5"/>
</dbReference>
<dbReference type="GO" id="GO:0032040">
    <property type="term" value="C:small-subunit processome"/>
    <property type="evidence" value="ECO:0007669"/>
    <property type="project" value="TreeGrafter"/>
</dbReference>
<protein>
    <submittedName>
        <fullName evidence="2">WD_REPEATS_REGION domain-containing protein</fullName>
    </submittedName>
</protein>
<dbReference type="GO" id="GO:0034455">
    <property type="term" value="C:t-UTP complex"/>
    <property type="evidence" value="ECO:0007669"/>
    <property type="project" value="TreeGrafter"/>
</dbReference>
<dbReference type="OMA" id="HDYIEFY"/>
<sequence length="631" mass="68482">MEEIEVENRKDIRIEGKTVHAMAIHQGMGKLVVTRKNEESSSGDVIEQYNVLCGWISVYEKIICPNNGGIESVSFVGDRILCTHLNGSITLADPHSDFMRRVQICPSPLWSSCAIDSTHAALVSHSAALYVFSLEESAAISNLTLGVDQRLFSVCSRKDVIAVGAMDSVYVVKNNTVAHKLVVPRKEKRLPTIVWSCCFFNDVILACGDSRGVVSFWNSQNGALLANVESHQSEILCLVLCEGRIHAAGVDPRIISIKHIAGNDFRIVQQRNGPMRDVRAMACFDDKVYAAGEDHEIYVAKSGCQVLATQWNKLLCLGGSLAMCRGQNFVDIWTSGAGEQTTSSGEVIVARQPVYLARVYCPEKLPLVACDLSADGRLLAISSTDSTTVYQLNVKNGEKASLRARCSNRPASALKIVGNCLYMTIGDFELWRVSTKDGETVRVLEQNGCGGVTQLAVSPCGRFVAVLTTRLQVFVIDVKTKESLLLRVSLPIDVTFTDGDSLFVLCATPGFSEPSANAKVLFEFPKSGGAERRSASMVDLFGATGYRAVSISAGPNDQLLVVASDGQWVLIDKTRSSVYGPVGAQTAPNGRLNATVPKALHFRSQNRVCSCRLQASEPSTAPFKLKKFGQQ</sequence>
<dbReference type="GO" id="GO:0030686">
    <property type="term" value="C:90S preribosome"/>
    <property type="evidence" value="ECO:0007669"/>
    <property type="project" value="InterPro"/>
</dbReference>
<reference evidence="2" key="1">
    <citation type="submission" date="2020-12" db="UniProtKB">
        <authorList>
            <consortium name="WormBaseParasite"/>
        </authorList>
    </citation>
    <scope>IDENTIFICATION</scope>
    <source>
        <strain evidence="2">MHco3</strain>
    </source>
</reference>
<keyword evidence="1" id="KW-1185">Reference proteome</keyword>
<dbReference type="Proteomes" id="UP000025227">
    <property type="component" value="Unplaced"/>
</dbReference>
<organism evidence="1 2">
    <name type="scientific">Haemonchus contortus</name>
    <name type="common">Barber pole worm</name>
    <dbReference type="NCBI Taxonomy" id="6289"/>
    <lineage>
        <taxon>Eukaryota</taxon>
        <taxon>Metazoa</taxon>
        <taxon>Ecdysozoa</taxon>
        <taxon>Nematoda</taxon>
        <taxon>Chromadorea</taxon>
        <taxon>Rhabditida</taxon>
        <taxon>Rhabditina</taxon>
        <taxon>Rhabditomorpha</taxon>
        <taxon>Strongyloidea</taxon>
        <taxon>Trichostrongylidae</taxon>
        <taxon>Haemonchus</taxon>
    </lineage>
</organism>
<dbReference type="Gene3D" id="2.130.10.10">
    <property type="entry name" value="YVTN repeat-like/Quinoprotein amine dehydrogenase"/>
    <property type="match status" value="2"/>
</dbReference>
<dbReference type="SUPFAM" id="SSF50998">
    <property type="entry name" value="Quinoprotein alcohol dehydrogenase-like"/>
    <property type="match status" value="1"/>
</dbReference>
<dbReference type="GO" id="GO:0003723">
    <property type="term" value="F:RNA binding"/>
    <property type="evidence" value="ECO:0007669"/>
    <property type="project" value="TreeGrafter"/>
</dbReference>
<dbReference type="OrthoDB" id="8883818at2759"/>
<dbReference type="GO" id="GO:0000462">
    <property type="term" value="P:maturation of SSU-rRNA from tricistronic rRNA transcript (SSU-rRNA, 5.8S rRNA, LSU-rRNA)"/>
    <property type="evidence" value="ECO:0007669"/>
    <property type="project" value="InterPro"/>
</dbReference>
<dbReference type="InterPro" id="IPR015943">
    <property type="entry name" value="WD40/YVTN_repeat-like_dom_sf"/>
</dbReference>
<dbReference type="InterPro" id="IPR001680">
    <property type="entry name" value="WD40_rpt"/>
</dbReference>
<evidence type="ECO:0000313" key="1">
    <source>
        <dbReference type="Proteomes" id="UP000025227"/>
    </source>
</evidence>
<dbReference type="AlphaFoldDB" id="A0A7I5E6E0"/>
<dbReference type="InterPro" id="IPR046351">
    <property type="entry name" value="UTP4"/>
</dbReference>
<dbReference type="WBParaSite" id="HCON_00027120-00001">
    <property type="protein sequence ID" value="HCON_00027120-00001"/>
    <property type="gene ID" value="HCON_00027120"/>
</dbReference>
<proteinExistence type="predicted"/>